<dbReference type="AlphaFoldDB" id="A0A511DWS5"/>
<evidence type="ECO:0000313" key="1">
    <source>
        <dbReference type="EMBL" id="GEL28244.1"/>
    </source>
</evidence>
<accession>A0A511DWS5</accession>
<dbReference type="EMBL" id="BJVK01000010">
    <property type="protein sequence ID" value="GEL28244.1"/>
    <property type="molecule type" value="Genomic_DNA"/>
</dbReference>
<dbReference type="Pfam" id="PF05656">
    <property type="entry name" value="DUF805"/>
    <property type="match status" value="1"/>
</dbReference>
<gene>
    <name evidence="1" type="ORF">LKE01_10640</name>
</gene>
<evidence type="ECO:0000313" key="2">
    <source>
        <dbReference type="Proteomes" id="UP000321893"/>
    </source>
</evidence>
<dbReference type="PANTHER" id="PTHR34980:SF2">
    <property type="entry name" value="INNER MEMBRANE PROTEIN YHAH-RELATED"/>
    <property type="match status" value="1"/>
</dbReference>
<protein>
    <submittedName>
        <fullName evidence="1">Membrane protein</fullName>
    </submittedName>
</protein>
<organism evidence="1 2">
    <name type="scientific">Lentilactobacillus kefiri</name>
    <name type="common">Lactobacillus kefiri</name>
    <dbReference type="NCBI Taxonomy" id="33962"/>
    <lineage>
        <taxon>Bacteria</taxon>
        <taxon>Bacillati</taxon>
        <taxon>Bacillota</taxon>
        <taxon>Bacilli</taxon>
        <taxon>Lactobacillales</taxon>
        <taxon>Lactobacillaceae</taxon>
        <taxon>Lentilactobacillus</taxon>
    </lineage>
</organism>
<dbReference type="Proteomes" id="UP000321893">
    <property type="component" value="Unassembled WGS sequence"/>
</dbReference>
<dbReference type="InterPro" id="IPR008523">
    <property type="entry name" value="DUF805"/>
</dbReference>
<comment type="caution">
    <text evidence="1">The sequence shown here is derived from an EMBL/GenBank/DDBJ whole genome shotgun (WGS) entry which is preliminary data.</text>
</comment>
<dbReference type="GeneID" id="71566736"/>
<name>A0A511DWS5_LENKE</name>
<keyword evidence="2" id="KW-1185">Reference proteome</keyword>
<dbReference type="PANTHER" id="PTHR34980">
    <property type="entry name" value="INNER MEMBRANE PROTEIN-RELATED-RELATED"/>
    <property type="match status" value="1"/>
</dbReference>
<dbReference type="RefSeq" id="WP_054769065.1">
    <property type="nucleotide sequence ID" value="NZ_BJVK01000010.1"/>
</dbReference>
<reference evidence="1" key="1">
    <citation type="submission" date="2019-07" db="EMBL/GenBank/DDBJ databases">
        <title>Whole genome shotgun sequence of Lactobacillus kefiri NBRC 15888.</title>
        <authorList>
            <person name="Hosoyama A."/>
            <person name="Uohara A."/>
            <person name="Ohji S."/>
            <person name="Ichikawa N."/>
        </authorList>
    </citation>
    <scope>NUCLEOTIDE SEQUENCE [LARGE SCALE GENOMIC DNA]</scope>
    <source>
        <strain evidence="1">NBRC 15888</strain>
    </source>
</reference>
<proteinExistence type="predicted"/>
<dbReference type="OrthoDB" id="2285053at2"/>
<sequence length="128" mass="15112">MIKSYGEFWSHIFTFNAKANRSQYWWPIILNYILGGIAVTIVELAMGHSLNTIYTWGDWYINDIAKLIVLIVWIGTWSLRVRRLHDTNRSGWWILIELIPLLGTIWFFILMILPGVSNSRWSRNQSQI</sequence>
<dbReference type="GO" id="GO:0005886">
    <property type="term" value="C:plasma membrane"/>
    <property type="evidence" value="ECO:0007669"/>
    <property type="project" value="TreeGrafter"/>
</dbReference>